<name>A0ABY3XD17_9GAMM</name>
<dbReference type="InterPro" id="IPR036926">
    <property type="entry name" value="Thymidate_synth/dCMP_Mease_sf"/>
</dbReference>
<protein>
    <recommendedName>
        <fullName evidence="3">Thymidylate synthase</fullName>
    </recommendedName>
</protein>
<organism evidence="1 2">
    <name type="scientific">Lysobacter gummosus</name>
    <dbReference type="NCBI Taxonomy" id="262324"/>
    <lineage>
        <taxon>Bacteria</taxon>
        <taxon>Pseudomonadati</taxon>
        <taxon>Pseudomonadota</taxon>
        <taxon>Gammaproteobacteria</taxon>
        <taxon>Lysobacterales</taxon>
        <taxon>Lysobacteraceae</taxon>
        <taxon>Lysobacter</taxon>
    </lineage>
</organism>
<sequence length="269" mass="29246">MAKLFCSERIVPVWLSAARSLATMPARSDRNFVLEIASPTMLSDGDVAAINAVDTELRKTDDGIGVYTIAATIFPQRMYLRHGRPNFYAQFLTAMKKGKKPGTWGTYAMRMMERTHPRTGEAINPLEVIVTKLQKTGEGTKYQSAYELGLHEVTDVLDNEVGGELPIYAPASDGGKATNIPCLSHLSFKLDRTRKAVDLTAVYRSHHYGRRALGNLIGLSQLQAFVAIESGHSPGVLTCVSTLAHLDVEAFGGVAATNALLTRLPPTTV</sequence>
<proteinExistence type="predicted"/>
<evidence type="ECO:0000313" key="1">
    <source>
        <dbReference type="EMBL" id="UNP30070.1"/>
    </source>
</evidence>
<evidence type="ECO:0008006" key="3">
    <source>
        <dbReference type="Google" id="ProtNLM"/>
    </source>
</evidence>
<dbReference type="Gene3D" id="3.30.572.10">
    <property type="entry name" value="Thymidylate synthase/dCMP hydroxymethylase domain"/>
    <property type="match status" value="1"/>
</dbReference>
<dbReference type="RefSeq" id="WP_057941352.1">
    <property type="nucleotide sequence ID" value="NZ_CP011131.1"/>
</dbReference>
<keyword evidence="2" id="KW-1185">Reference proteome</keyword>
<dbReference type="EMBL" id="CP093547">
    <property type="protein sequence ID" value="UNP30070.1"/>
    <property type="molecule type" value="Genomic_DNA"/>
</dbReference>
<gene>
    <name evidence="1" type="ORF">MOV92_01920</name>
</gene>
<reference evidence="1 2" key="1">
    <citation type="submission" date="2022-03" db="EMBL/GenBank/DDBJ databases">
        <title>Complete genome sequence of Lysobacter capsici VKM B-2533 and Lysobacter gummosus 10.1.1, promising sources of lytic agents.</title>
        <authorList>
            <person name="Tarlachkov S.V."/>
            <person name="Kudryakova I.V."/>
            <person name="Afoshin A.S."/>
            <person name="Leontyevskaya E.A."/>
            <person name="Leontyevskaya N.V."/>
        </authorList>
    </citation>
    <scope>NUCLEOTIDE SEQUENCE [LARGE SCALE GENOMIC DNA]</scope>
    <source>
        <strain evidence="1 2">10.1.1</strain>
    </source>
</reference>
<dbReference type="Proteomes" id="UP000829194">
    <property type="component" value="Chromosome"/>
</dbReference>
<evidence type="ECO:0000313" key="2">
    <source>
        <dbReference type="Proteomes" id="UP000829194"/>
    </source>
</evidence>
<accession>A0ABY3XD17</accession>